<dbReference type="PANTHER" id="PTHR41533">
    <property type="entry name" value="L,D-TRANSPEPTIDASE HI_1667-RELATED"/>
    <property type="match status" value="1"/>
</dbReference>
<evidence type="ECO:0000256" key="5">
    <source>
        <dbReference type="ARBA" id="ARBA00022984"/>
    </source>
</evidence>
<dbReference type="RefSeq" id="WP_206586245.1">
    <property type="nucleotide sequence ID" value="NZ_JAFKCU010000002.1"/>
</dbReference>
<keyword evidence="3" id="KW-0808">Transferase</keyword>
<evidence type="ECO:0000256" key="1">
    <source>
        <dbReference type="ARBA" id="ARBA00004752"/>
    </source>
</evidence>
<dbReference type="InterPro" id="IPR002477">
    <property type="entry name" value="Peptidoglycan-bd-like"/>
</dbReference>
<keyword evidence="10" id="KW-1185">Reference proteome</keyword>
<dbReference type="InterPro" id="IPR038063">
    <property type="entry name" value="Transpep_catalytic_dom"/>
</dbReference>
<dbReference type="InterPro" id="IPR052905">
    <property type="entry name" value="LD-transpeptidase_YkuD-like"/>
</dbReference>
<comment type="caution">
    <text evidence="9">The sequence shown here is derived from an EMBL/GenBank/DDBJ whole genome shotgun (WGS) entry which is preliminary data.</text>
</comment>
<name>A0ABS3CEQ5_9BACT</name>
<feature type="active site" description="Nucleophile" evidence="7">
    <location>
        <position position="474"/>
    </location>
</feature>
<protein>
    <submittedName>
        <fullName evidence="9">L,D-transpeptidase family protein</fullName>
    </submittedName>
</protein>
<feature type="active site" description="Proton donor/acceptor" evidence="7">
    <location>
        <position position="455"/>
    </location>
</feature>
<dbReference type="Gene3D" id="2.40.440.10">
    <property type="entry name" value="L,D-transpeptidase catalytic domain-like"/>
    <property type="match status" value="1"/>
</dbReference>
<dbReference type="EMBL" id="JAFKCU010000002">
    <property type="protein sequence ID" value="MBN7815585.1"/>
    <property type="molecule type" value="Genomic_DNA"/>
</dbReference>
<evidence type="ECO:0000256" key="7">
    <source>
        <dbReference type="PROSITE-ProRule" id="PRU01373"/>
    </source>
</evidence>
<dbReference type="PROSITE" id="PS52029">
    <property type="entry name" value="LD_TPASE"/>
    <property type="match status" value="1"/>
</dbReference>
<gene>
    <name evidence="9" type="ORF">J0A69_09105</name>
</gene>
<evidence type="ECO:0000256" key="3">
    <source>
        <dbReference type="ARBA" id="ARBA00022679"/>
    </source>
</evidence>
<dbReference type="SUPFAM" id="SSF141523">
    <property type="entry name" value="L,D-transpeptidase catalytic domain-like"/>
    <property type="match status" value="1"/>
</dbReference>
<reference evidence="9 10" key="1">
    <citation type="submission" date="2021-03" db="EMBL/GenBank/DDBJ databases">
        <title>novel species isolated from a fishpond in China.</title>
        <authorList>
            <person name="Lu H."/>
            <person name="Cai Z."/>
        </authorList>
    </citation>
    <scope>NUCLEOTIDE SEQUENCE [LARGE SCALE GENOMIC DNA]</scope>
    <source>
        <strain evidence="9 10">YJ13C</strain>
    </source>
</reference>
<dbReference type="InterPro" id="IPR036365">
    <property type="entry name" value="PGBD-like_sf"/>
</dbReference>
<evidence type="ECO:0000256" key="6">
    <source>
        <dbReference type="ARBA" id="ARBA00023316"/>
    </source>
</evidence>
<evidence type="ECO:0000313" key="9">
    <source>
        <dbReference type="EMBL" id="MBN7815585.1"/>
    </source>
</evidence>
<dbReference type="SUPFAM" id="SSF47090">
    <property type="entry name" value="PGBD-like"/>
    <property type="match status" value="1"/>
</dbReference>
<keyword evidence="5 7" id="KW-0573">Peptidoglycan synthesis</keyword>
<dbReference type="Pfam" id="PF03734">
    <property type="entry name" value="YkuD"/>
    <property type="match status" value="1"/>
</dbReference>
<dbReference type="InterPro" id="IPR036366">
    <property type="entry name" value="PGBDSf"/>
</dbReference>
<evidence type="ECO:0000256" key="2">
    <source>
        <dbReference type="ARBA" id="ARBA00005992"/>
    </source>
</evidence>
<proteinExistence type="inferred from homology"/>
<comment type="pathway">
    <text evidence="1 7">Cell wall biogenesis; peptidoglycan biosynthesis.</text>
</comment>
<keyword evidence="4 7" id="KW-0133">Cell shape</keyword>
<dbReference type="PANTHER" id="PTHR41533:SF2">
    <property type="entry name" value="BLR7131 PROTEIN"/>
    <property type="match status" value="1"/>
</dbReference>
<evidence type="ECO:0000313" key="10">
    <source>
        <dbReference type="Proteomes" id="UP000664480"/>
    </source>
</evidence>
<dbReference type="Pfam" id="PF01471">
    <property type="entry name" value="PG_binding_1"/>
    <property type="match status" value="1"/>
</dbReference>
<evidence type="ECO:0000256" key="4">
    <source>
        <dbReference type="ARBA" id="ARBA00022960"/>
    </source>
</evidence>
<dbReference type="InterPro" id="IPR005490">
    <property type="entry name" value="LD_TPept_cat_dom"/>
</dbReference>
<dbReference type="Pfam" id="PF20142">
    <property type="entry name" value="Scaffold"/>
    <property type="match status" value="1"/>
</dbReference>
<organism evidence="9 10">
    <name type="scientific">Algoriphagus pacificus</name>
    <dbReference type="NCBI Taxonomy" id="2811234"/>
    <lineage>
        <taxon>Bacteria</taxon>
        <taxon>Pseudomonadati</taxon>
        <taxon>Bacteroidota</taxon>
        <taxon>Cytophagia</taxon>
        <taxon>Cytophagales</taxon>
        <taxon>Cyclobacteriaceae</taxon>
        <taxon>Algoriphagus</taxon>
    </lineage>
</organism>
<accession>A0ABS3CEQ5</accession>
<comment type="similarity">
    <text evidence="2">Belongs to the YkuD family.</text>
</comment>
<dbReference type="CDD" id="cd16913">
    <property type="entry name" value="YkuD_like"/>
    <property type="match status" value="1"/>
</dbReference>
<dbReference type="Gene3D" id="1.10.101.10">
    <property type="entry name" value="PGBD-like superfamily/PGBD"/>
    <property type="match status" value="1"/>
</dbReference>
<sequence>MKNKSILIIGIIFLLAAGFFVVNRLRRSDLTEEIELRLADNNRENPISIGNSQLENSDAVISFYEDRDYEEVWSNNGKINDLAEEFLEEIEAVKYDGLNPQDYNLAQINEFFEEIQNKRRILKPKSTPELVDLDLLMTDAFFKLSHDLEVGKISSQSQDSYWKLEAKEAKANYNELLQEIADGEDIQDGLASLYPKMDMYTKGREVLKDLYEKHEEDTLTWQQVSFDQSLKVGDVHQSIPGLRERLQFWGFLDEYETEDEQLFDSTMWEGLKRYQMENGMNPDGAIGDLTTEFLNNSTEKLIEIASVNMERMRWMPEIEWDKELVLVNIANYQLDYLTEGDTALTAKVIVGKEYNESPVFTAPMSYIVFSPYWNIPPSITNGEIIPSVQKNGNYLSEKNMEVVSNSGEVVNPKSVSWSGKDGNNFPYRIRQKPGGSNSLGLVKFMFPNDYNIYIHDTPARSLFARETRALSHGCIRIQNPDKFAKILLKDDHWTDEKIHAAMNQDNEEVVQLDRKVPVLLLYLTFWADENGEGHFRPDIYNRDAALIKELKAGRKTKSVQKT</sequence>
<dbReference type="InterPro" id="IPR045380">
    <property type="entry name" value="LD_TPept_scaffold_dom"/>
</dbReference>
<feature type="domain" description="L,D-TPase catalytic" evidence="8">
    <location>
        <begin position="323"/>
        <end position="501"/>
    </location>
</feature>
<dbReference type="Proteomes" id="UP000664480">
    <property type="component" value="Unassembled WGS sequence"/>
</dbReference>
<evidence type="ECO:0000259" key="8">
    <source>
        <dbReference type="PROSITE" id="PS52029"/>
    </source>
</evidence>
<keyword evidence="6 7" id="KW-0961">Cell wall biogenesis/degradation</keyword>